<dbReference type="PANTHER" id="PTHR42793:SF4">
    <property type="entry name" value="BLL6376 PROTEIN"/>
    <property type="match status" value="1"/>
</dbReference>
<dbReference type="SMART" id="SM00881">
    <property type="entry name" value="CoA_binding"/>
    <property type="match status" value="1"/>
</dbReference>
<dbReference type="GO" id="GO:0046872">
    <property type="term" value="F:metal ion binding"/>
    <property type="evidence" value="ECO:0007669"/>
    <property type="project" value="InterPro"/>
</dbReference>
<dbReference type="FunFam" id="3.30.1490.20:FF:000020">
    <property type="entry name" value="Protein lysine acetyltransferase"/>
    <property type="match status" value="1"/>
</dbReference>
<protein>
    <submittedName>
        <fullName evidence="5">Acetate--CoA ligase family protein</fullName>
    </submittedName>
</protein>
<dbReference type="Gene3D" id="3.30.1490.20">
    <property type="entry name" value="ATP-grasp fold, A domain"/>
    <property type="match status" value="1"/>
</dbReference>
<dbReference type="InterPro" id="IPR011761">
    <property type="entry name" value="ATP-grasp"/>
</dbReference>
<evidence type="ECO:0000256" key="2">
    <source>
        <dbReference type="ARBA" id="ARBA00060888"/>
    </source>
</evidence>
<dbReference type="GO" id="GO:0016874">
    <property type="term" value="F:ligase activity"/>
    <property type="evidence" value="ECO:0007669"/>
    <property type="project" value="UniProtKB-KW"/>
</dbReference>
<evidence type="ECO:0000256" key="1">
    <source>
        <dbReference type="ARBA" id="ARBA00022532"/>
    </source>
</evidence>
<evidence type="ECO:0000313" key="6">
    <source>
        <dbReference type="Proteomes" id="UP001378188"/>
    </source>
</evidence>
<proteinExistence type="inferred from homology"/>
<comment type="similarity">
    <text evidence="2">In the N-terminal section; belongs to the acetate CoA ligase alpha subunit family.</text>
</comment>
<keyword evidence="3" id="KW-0547">Nucleotide-binding</keyword>
<evidence type="ECO:0000259" key="4">
    <source>
        <dbReference type="PROSITE" id="PS50975"/>
    </source>
</evidence>
<dbReference type="RefSeq" id="WP_340327887.1">
    <property type="nucleotide sequence ID" value="NZ_JAZHOF010000001.1"/>
</dbReference>
<dbReference type="EMBL" id="JAZHOF010000001">
    <property type="protein sequence ID" value="MEJ8570150.1"/>
    <property type="molecule type" value="Genomic_DNA"/>
</dbReference>
<dbReference type="GO" id="GO:0005524">
    <property type="term" value="F:ATP binding"/>
    <property type="evidence" value="ECO:0007669"/>
    <property type="project" value="UniProtKB-UniRule"/>
</dbReference>
<dbReference type="InterPro" id="IPR036291">
    <property type="entry name" value="NAD(P)-bd_dom_sf"/>
</dbReference>
<dbReference type="SUPFAM" id="SSF56059">
    <property type="entry name" value="Glutathione synthetase ATP-binding domain-like"/>
    <property type="match status" value="1"/>
</dbReference>
<dbReference type="InterPro" id="IPR016102">
    <property type="entry name" value="Succinyl-CoA_synth-like"/>
</dbReference>
<sequence length="702" mass="74540">MKPTALYTHRLDPLLRPSSLAIVGASARPGSVGNMLIRHLRLGGYPGALWGVNPNYPEIDGVPCYASLQDLPAAPEHVVFGIGDDRLEQELAKAIELGARAATIFSPLSLAGDDTLKDRVRARAREAGMVLCGANCMGFYNFHAGLWVCGFETHPRHRPGGTVLLTHSGALFTALVDSEERIDYGLAVSPGQELTTTIADYMDFALDQPWTRVIGLFMETARDPDGFEAALRKANEKNVPVVALKVGRTEVSARLAVTHSGAITGDHAAYSALFERYGVGQVRTVEELAASLMVLEAARDIGPGGIVSSHDSGGERGLMIDLCHDEGVRLAEPGAATIERLTDVLDHGLEPVNPLDHWGSGRNFPYDFEESFKALMRDPDTAMGALVLDRTVDGRVQPINIRLVAETFAETGKPSFVVATHQGSGTDPEAVRATRAGTPVMDGLASFVAAARVAFDWRDFKARPPMRIAPPDPQSVETWKTRLAGGEPLEEAEALAMLADFGIPTAPCEIAEDEAAAVAAADRIGYPVALKTATPGIAHKSDVGGVTLGHATEDALRGAYRDMAGRLGPRAMIATMIPGPKVELILGMTRDATLGPVVLIGFGGIHAEVLKDVVFARPPFDETEARRLIDRLRLRSLLDGVRGAPPSDLDALATTAARFSVLAAALGDAVESIDVNPLLALPAGCAAVDALVVARRCIDTAQ</sequence>
<dbReference type="GO" id="GO:0006099">
    <property type="term" value="P:tricarboxylic acid cycle"/>
    <property type="evidence" value="ECO:0007669"/>
    <property type="project" value="UniProtKB-KW"/>
</dbReference>
<dbReference type="AlphaFoldDB" id="A0AAW9RMV2"/>
<dbReference type="PROSITE" id="PS50975">
    <property type="entry name" value="ATP_GRASP"/>
    <property type="match status" value="1"/>
</dbReference>
<keyword evidence="1" id="KW-0816">Tricarboxylic acid cycle</keyword>
<name>A0AAW9RMV2_9HYPH</name>
<feature type="domain" description="ATP-grasp" evidence="4">
    <location>
        <begin position="495"/>
        <end position="533"/>
    </location>
</feature>
<evidence type="ECO:0000313" key="5">
    <source>
        <dbReference type="EMBL" id="MEJ8570150.1"/>
    </source>
</evidence>
<dbReference type="SUPFAM" id="SSF51735">
    <property type="entry name" value="NAD(P)-binding Rossmann-fold domains"/>
    <property type="match status" value="1"/>
</dbReference>
<evidence type="ECO:0000256" key="3">
    <source>
        <dbReference type="PROSITE-ProRule" id="PRU00409"/>
    </source>
</evidence>
<dbReference type="Gene3D" id="3.40.50.261">
    <property type="entry name" value="Succinyl-CoA synthetase domains"/>
    <property type="match status" value="2"/>
</dbReference>
<keyword evidence="3" id="KW-0067">ATP-binding</keyword>
<dbReference type="Pfam" id="PF13380">
    <property type="entry name" value="CoA_binding_2"/>
    <property type="match status" value="1"/>
</dbReference>
<dbReference type="InterPro" id="IPR003781">
    <property type="entry name" value="CoA-bd"/>
</dbReference>
<dbReference type="InterPro" id="IPR013815">
    <property type="entry name" value="ATP_grasp_subdomain_1"/>
</dbReference>
<dbReference type="InterPro" id="IPR032875">
    <property type="entry name" value="Succ_CoA_lig_flav_dom"/>
</dbReference>
<accession>A0AAW9RMV2</accession>
<dbReference type="PANTHER" id="PTHR42793">
    <property type="entry name" value="COA BINDING DOMAIN CONTAINING PROTEIN"/>
    <property type="match status" value="1"/>
</dbReference>
<dbReference type="Pfam" id="PF13607">
    <property type="entry name" value="Succ_CoA_lig"/>
    <property type="match status" value="1"/>
</dbReference>
<keyword evidence="6" id="KW-1185">Reference proteome</keyword>
<dbReference type="SUPFAM" id="SSF52210">
    <property type="entry name" value="Succinyl-CoA synthetase domains"/>
    <property type="match status" value="2"/>
</dbReference>
<dbReference type="Proteomes" id="UP001378188">
    <property type="component" value="Unassembled WGS sequence"/>
</dbReference>
<dbReference type="Gene3D" id="3.40.50.720">
    <property type="entry name" value="NAD(P)-binding Rossmann-like Domain"/>
    <property type="match status" value="1"/>
</dbReference>
<comment type="caution">
    <text evidence="5">The sequence shown here is derived from an EMBL/GenBank/DDBJ whole genome shotgun (WGS) entry which is preliminary data.</text>
</comment>
<reference evidence="5 6" key="1">
    <citation type="submission" date="2024-02" db="EMBL/GenBank/DDBJ databases">
        <title>Genome analysis and characterization of Microbaculum marinisediminis sp. nov., isolated from marine sediment.</title>
        <authorList>
            <person name="Du Z.-J."/>
            <person name="Ye Y.-Q."/>
            <person name="Zhang Z.-R."/>
            <person name="Yuan S.-M."/>
            <person name="Zhang X.-Y."/>
        </authorList>
    </citation>
    <scope>NUCLEOTIDE SEQUENCE [LARGE SCALE GENOMIC DNA]</scope>
    <source>
        <strain evidence="5 6">SDUM1044001</strain>
    </source>
</reference>
<gene>
    <name evidence="5" type="ORF">V3328_01590</name>
</gene>
<dbReference type="Gene3D" id="3.30.470.20">
    <property type="entry name" value="ATP-grasp fold, B domain"/>
    <property type="match status" value="1"/>
</dbReference>
<dbReference type="Pfam" id="PF13549">
    <property type="entry name" value="ATP-grasp_5"/>
    <property type="match status" value="1"/>
</dbReference>
<keyword evidence="5" id="KW-0436">Ligase</keyword>
<organism evidence="5 6">
    <name type="scientific">Microbaculum marinum</name>
    <dbReference type="NCBI Taxonomy" id="1764581"/>
    <lineage>
        <taxon>Bacteria</taxon>
        <taxon>Pseudomonadati</taxon>
        <taxon>Pseudomonadota</taxon>
        <taxon>Alphaproteobacteria</taxon>
        <taxon>Hyphomicrobiales</taxon>
        <taxon>Tepidamorphaceae</taxon>
        <taxon>Microbaculum</taxon>
    </lineage>
</organism>